<proteinExistence type="predicted"/>
<evidence type="ECO:0000313" key="2">
    <source>
        <dbReference type="Proteomes" id="UP000270094"/>
    </source>
</evidence>
<reference evidence="1 2" key="1">
    <citation type="submission" date="2018-11" db="EMBL/GenBank/DDBJ databases">
        <authorList>
            <consortium name="Pathogen Informatics"/>
        </authorList>
    </citation>
    <scope>NUCLEOTIDE SEQUENCE [LARGE SCALE GENOMIC DNA]</scope>
</reference>
<name>A0A3P7L7B6_STRVU</name>
<gene>
    <name evidence="1" type="ORF">SVUK_LOCUS10036</name>
</gene>
<keyword evidence="2" id="KW-1185">Reference proteome</keyword>
<evidence type="ECO:0000313" key="1">
    <source>
        <dbReference type="EMBL" id="VDM75038.1"/>
    </source>
</evidence>
<dbReference type="Proteomes" id="UP000270094">
    <property type="component" value="Unassembled WGS sequence"/>
</dbReference>
<accession>A0A3P7L7B6</accession>
<dbReference type="CDD" id="cd19941">
    <property type="entry name" value="TIL"/>
    <property type="match status" value="1"/>
</dbReference>
<organism evidence="1 2">
    <name type="scientific">Strongylus vulgaris</name>
    <name type="common">Blood worm</name>
    <dbReference type="NCBI Taxonomy" id="40348"/>
    <lineage>
        <taxon>Eukaryota</taxon>
        <taxon>Metazoa</taxon>
        <taxon>Ecdysozoa</taxon>
        <taxon>Nematoda</taxon>
        <taxon>Chromadorea</taxon>
        <taxon>Rhabditida</taxon>
        <taxon>Rhabditina</taxon>
        <taxon>Rhabditomorpha</taxon>
        <taxon>Strongyloidea</taxon>
        <taxon>Strongylidae</taxon>
        <taxon>Strongylus</taxon>
    </lineage>
</organism>
<dbReference type="EMBL" id="UYYB01094866">
    <property type="protein sequence ID" value="VDM75038.1"/>
    <property type="molecule type" value="Genomic_DNA"/>
</dbReference>
<sequence>MGEHINKLFMNADAKYMIYWYHADDKNYHIAGSLVRLPIWGLPFTSTEQQLLLLLSQTQPEPQLLPLPLPSYSYLYLQLCQIPPNSHKMGMLLLLREPNFLTLLLSLFQKAHRNNHRAPYSPYQNPYPYPAQPQVPQQCIGPCVNGQCPAGYVHYSLPAENSTGPSVQRTRQPILSVGRGRFASRGIHFRVHYSLPAENSTGPSVQRTLQPILSVGRGRFASRGIHFRVLSVHLSPVLLTI</sequence>
<dbReference type="AlphaFoldDB" id="A0A3P7L7B6"/>
<protein>
    <submittedName>
        <fullName evidence="1">Uncharacterized protein</fullName>
    </submittedName>
</protein>